<dbReference type="OrthoDB" id="3886018at2759"/>
<feature type="region of interest" description="Disordered" evidence="1">
    <location>
        <begin position="115"/>
        <end position="140"/>
    </location>
</feature>
<dbReference type="InterPro" id="IPR029167">
    <property type="entry name" value="Mug117"/>
</dbReference>
<dbReference type="Proteomes" id="UP001147752">
    <property type="component" value="Unassembled WGS sequence"/>
</dbReference>
<reference evidence="2" key="2">
    <citation type="journal article" date="2023" name="IMA Fungus">
        <title>Comparative genomic study of the Penicillium genus elucidates a diverse pangenome and 15 lateral gene transfer events.</title>
        <authorList>
            <person name="Petersen C."/>
            <person name="Sorensen T."/>
            <person name="Nielsen M.R."/>
            <person name="Sondergaard T.E."/>
            <person name="Sorensen J.L."/>
            <person name="Fitzpatrick D.A."/>
            <person name="Frisvad J.C."/>
            <person name="Nielsen K.L."/>
        </authorList>
    </citation>
    <scope>NUCLEOTIDE SEQUENCE</scope>
    <source>
        <strain evidence="2">IBT 3081</strain>
    </source>
</reference>
<evidence type="ECO:0000313" key="3">
    <source>
        <dbReference type="Proteomes" id="UP001147752"/>
    </source>
</evidence>
<comment type="caution">
    <text evidence="2">The sequence shown here is derived from an EMBL/GenBank/DDBJ whole genome shotgun (WGS) entry which is preliminary data.</text>
</comment>
<reference evidence="2" key="1">
    <citation type="submission" date="2022-12" db="EMBL/GenBank/DDBJ databases">
        <authorList>
            <person name="Petersen C."/>
        </authorList>
    </citation>
    <scope>NUCLEOTIDE SEQUENCE</scope>
    <source>
        <strain evidence="2">IBT 3081</strain>
    </source>
</reference>
<dbReference type="Pfam" id="PF15474">
    <property type="entry name" value="MU117"/>
    <property type="match status" value="1"/>
</dbReference>
<sequence>MSGPPAGAPPTSSLSGIASSTSMTTTSGIPIIPLVIYTTPPDGLRTSSITEFLSASNTVLTTTENGHQTIIPVIAGIGIWGIPHPGTFFNIPGFPGALTIPCLIACSSSASMPSIDEGAIEDGDQSSSRSSSASCTSSSTSTYSTEFVTCAPITTLGRTTSTCTTSTEIHTTTGCDLKVTDSSTATTQTPTSTPLALTAVTFHVGPASSTPPSSALPLTAVTFHVGPASSTPPSSALPLTAVTFTVGGSTTPPVSTSTLFGDLPLISNFDFGQVGPKPTAVPFTTTSMNGEILAYPSRIEENFAQDGIFTTKGAGTPVTLQAASPTQISSNHDGSGPCNKVQDSCDKAYGKYVDDTIYSSYTSYTWSGSLMVASNGQAGCAAMFTCDNDNYGFGMTGRQIKAAVNYMKEHDGVDKCGTTYLSNSCHITLDACVNNCQATL</sequence>
<evidence type="ECO:0000256" key="1">
    <source>
        <dbReference type="SAM" id="MobiDB-lite"/>
    </source>
</evidence>
<proteinExistence type="predicted"/>
<accession>A0A9W9S4H1</accession>
<gene>
    <name evidence="2" type="ORF">N7517_003857</name>
</gene>
<protein>
    <submittedName>
        <fullName evidence="2">Uncharacterized protein</fullName>
    </submittedName>
</protein>
<evidence type="ECO:0000313" key="2">
    <source>
        <dbReference type="EMBL" id="KAJ5371851.1"/>
    </source>
</evidence>
<dbReference type="AlphaFoldDB" id="A0A9W9S4H1"/>
<name>A0A9W9S4H1_9EURO</name>
<organism evidence="2 3">
    <name type="scientific">Penicillium concentricum</name>
    <dbReference type="NCBI Taxonomy" id="293559"/>
    <lineage>
        <taxon>Eukaryota</taxon>
        <taxon>Fungi</taxon>
        <taxon>Dikarya</taxon>
        <taxon>Ascomycota</taxon>
        <taxon>Pezizomycotina</taxon>
        <taxon>Eurotiomycetes</taxon>
        <taxon>Eurotiomycetidae</taxon>
        <taxon>Eurotiales</taxon>
        <taxon>Aspergillaceae</taxon>
        <taxon>Penicillium</taxon>
    </lineage>
</organism>
<dbReference type="RefSeq" id="XP_056577837.1">
    <property type="nucleotide sequence ID" value="XM_056721587.1"/>
</dbReference>
<dbReference type="GeneID" id="81460770"/>
<dbReference type="EMBL" id="JAPZBT010000002">
    <property type="protein sequence ID" value="KAJ5371851.1"/>
    <property type="molecule type" value="Genomic_DNA"/>
</dbReference>
<feature type="compositionally biased region" description="Low complexity" evidence="1">
    <location>
        <begin position="126"/>
        <end position="140"/>
    </location>
</feature>
<keyword evidence="3" id="KW-1185">Reference proteome</keyword>
<feature type="region of interest" description="Disordered" evidence="1">
    <location>
        <begin position="1"/>
        <end position="23"/>
    </location>
</feature>